<evidence type="ECO:0000313" key="3">
    <source>
        <dbReference type="Proteomes" id="UP000887013"/>
    </source>
</evidence>
<feature type="region of interest" description="Disordered" evidence="1">
    <location>
        <begin position="13"/>
        <end position="71"/>
    </location>
</feature>
<comment type="caution">
    <text evidence="2">The sequence shown here is derived from an EMBL/GenBank/DDBJ whole genome shotgun (WGS) entry which is preliminary data.</text>
</comment>
<evidence type="ECO:0000313" key="2">
    <source>
        <dbReference type="EMBL" id="GFT75346.1"/>
    </source>
</evidence>
<dbReference type="Proteomes" id="UP000887013">
    <property type="component" value="Unassembled WGS sequence"/>
</dbReference>
<sequence length="95" mass="10483">MHCFIKYFGLTGAIPFNDDDRDVHGGDHGGDPRDGHGDDGDHDVRGGHDDGDGHDAHGGRDDDRGGHDGDAFLQLMVLRRRTGEKSPEIRRIRQQ</sequence>
<dbReference type="EMBL" id="BMAW01021892">
    <property type="protein sequence ID" value="GFT75346.1"/>
    <property type="molecule type" value="Genomic_DNA"/>
</dbReference>
<name>A0A8X6PNC1_NEPPI</name>
<reference evidence="2" key="1">
    <citation type="submission" date="2020-08" db="EMBL/GenBank/DDBJ databases">
        <title>Multicomponent nature underlies the extraordinary mechanical properties of spider dragline silk.</title>
        <authorList>
            <person name="Kono N."/>
            <person name="Nakamura H."/>
            <person name="Mori M."/>
            <person name="Yoshida Y."/>
            <person name="Ohtoshi R."/>
            <person name="Malay A.D."/>
            <person name="Moran D.A.P."/>
            <person name="Tomita M."/>
            <person name="Numata K."/>
            <person name="Arakawa K."/>
        </authorList>
    </citation>
    <scope>NUCLEOTIDE SEQUENCE</scope>
</reference>
<keyword evidence="3" id="KW-1185">Reference proteome</keyword>
<organism evidence="2 3">
    <name type="scientific">Nephila pilipes</name>
    <name type="common">Giant wood spider</name>
    <name type="synonym">Nephila maculata</name>
    <dbReference type="NCBI Taxonomy" id="299642"/>
    <lineage>
        <taxon>Eukaryota</taxon>
        <taxon>Metazoa</taxon>
        <taxon>Ecdysozoa</taxon>
        <taxon>Arthropoda</taxon>
        <taxon>Chelicerata</taxon>
        <taxon>Arachnida</taxon>
        <taxon>Araneae</taxon>
        <taxon>Araneomorphae</taxon>
        <taxon>Entelegynae</taxon>
        <taxon>Araneoidea</taxon>
        <taxon>Nephilidae</taxon>
        <taxon>Nephila</taxon>
    </lineage>
</organism>
<proteinExistence type="predicted"/>
<evidence type="ECO:0000256" key="1">
    <source>
        <dbReference type="SAM" id="MobiDB-lite"/>
    </source>
</evidence>
<protein>
    <submittedName>
        <fullName evidence="2">Uncharacterized protein</fullName>
    </submittedName>
</protein>
<gene>
    <name evidence="2" type="ORF">NPIL_28101</name>
</gene>
<feature type="compositionally biased region" description="Basic and acidic residues" evidence="1">
    <location>
        <begin position="21"/>
        <end position="70"/>
    </location>
</feature>
<dbReference type="AlphaFoldDB" id="A0A8X6PNC1"/>
<accession>A0A8X6PNC1</accession>